<reference evidence="3" key="1">
    <citation type="submission" date="2021-04" db="EMBL/GenBank/DDBJ databases">
        <title>First draft genome resource for Brassicaceae pathogens Fusarium oxysporum f. sp. raphani and Fusarium oxysporum f. sp. rapae.</title>
        <authorList>
            <person name="Asai S."/>
        </authorList>
    </citation>
    <scope>NUCLEOTIDE SEQUENCE</scope>
    <source>
        <strain evidence="3">Tf1262</strain>
    </source>
</reference>
<evidence type="ECO:0000256" key="1">
    <source>
        <dbReference type="SAM" id="MobiDB-lite"/>
    </source>
</evidence>
<feature type="domain" description="PD-(D/E)XK nuclease-like" evidence="2">
    <location>
        <begin position="239"/>
        <end position="458"/>
    </location>
</feature>
<organism evidence="3 4">
    <name type="scientific">Fusarium oxysporum f. sp. raphani</name>
    <dbReference type="NCBI Taxonomy" id="96318"/>
    <lineage>
        <taxon>Eukaryota</taxon>
        <taxon>Fungi</taxon>
        <taxon>Dikarya</taxon>
        <taxon>Ascomycota</taxon>
        <taxon>Pezizomycotina</taxon>
        <taxon>Sordariomycetes</taxon>
        <taxon>Hypocreomycetidae</taxon>
        <taxon>Hypocreales</taxon>
        <taxon>Nectriaceae</taxon>
        <taxon>Fusarium</taxon>
        <taxon>Fusarium oxysporum species complex</taxon>
    </lineage>
</organism>
<dbReference type="EMBL" id="JAELUR010000015">
    <property type="protein sequence ID" value="KAG7423594.1"/>
    <property type="molecule type" value="Genomic_DNA"/>
</dbReference>
<accession>A0A8J5PPM8</accession>
<sequence length="534" mass="59650">MESDPKAEIERWLEVVYQSSENFLEAHAEADRPDAKRQQEDDSSDSDTSDAQQPAKKQKLHDQLPSPENSFSRLNLMAPQTPTVKRKGVTDNIDDDDLTPRATKSNPSLTALNSRKQQSNKSPSKKYKKSGGRSHTESETSADSSRSAPVKLFPIYGIGSHALLSEVMKLDATGMPEELADMYLDLYQISNNQNFLPEHWKAAIKARALKDPHFKVLGDFSYLPLNDSLEHPSPESERLFLSLLDSIDHIAAETARCCNSFDELAWNNLVHTPILVAVFNQRLWPGDAMLKCSPLMTAPVTATQHMFEHSSAKIDYVVHIQPPVKAHASIRKLYDSTSEKSVNHTAFHPMRQSPICLSIETKRYSGDSERAHAQVCSWQAAQWTYLASHAGGGIKHLPFLPGIVVNGQSWTFVATTREGEVTTIWTEGPLGSTMSSLGVLKVMGALNRLRQWIIDVYWPWYKKYVLKIGLVELEVRTQPQAQVQPQPQLQSQATFESRAQMEGEMEGNVEMGSETARSEVFGLSCQLFGDDLGI</sequence>
<feature type="compositionally biased region" description="Polar residues" evidence="1">
    <location>
        <begin position="66"/>
        <end position="83"/>
    </location>
</feature>
<feature type="compositionally biased region" description="Basic and acidic residues" evidence="1">
    <location>
        <begin position="24"/>
        <end position="40"/>
    </location>
</feature>
<dbReference type="AlphaFoldDB" id="A0A8J5PPM8"/>
<gene>
    <name evidence="3" type="ORF">Forpi1262_v015255</name>
</gene>
<feature type="region of interest" description="Disordered" evidence="1">
    <location>
        <begin position="24"/>
        <end position="146"/>
    </location>
</feature>
<evidence type="ECO:0000313" key="3">
    <source>
        <dbReference type="EMBL" id="KAG7423594.1"/>
    </source>
</evidence>
<evidence type="ECO:0000313" key="4">
    <source>
        <dbReference type="Proteomes" id="UP000693942"/>
    </source>
</evidence>
<feature type="compositionally biased region" description="Basic residues" evidence="1">
    <location>
        <begin position="123"/>
        <end position="132"/>
    </location>
</feature>
<evidence type="ECO:0000259" key="2">
    <source>
        <dbReference type="Pfam" id="PF20516"/>
    </source>
</evidence>
<comment type="caution">
    <text evidence="3">The sequence shown here is derived from an EMBL/GenBank/DDBJ whole genome shotgun (WGS) entry which is preliminary data.</text>
</comment>
<name>A0A8J5PPM8_FUSOX</name>
<proteinExistence type="predicted"/>
<dbReference type="Pfam" id="PF20516">
    <property type="entry name" value="PDDEXK_12"/>
    <property type="match status" value="1"/>
</dbReference>
<feature type="compositionally biased region" description="Polar residues" evidence="1">
    <location>
        <begin position="102"/>
        <end position="112"/>
    </location>
</feature>
<dbReference type="Proteomes" id="UP000693942">
    <property type="component" value="Unassembled WGS sequence"/>
</dbReference>
<dbReference type="InterPro" id="IPR046797">
    <property type="entry name" value="PDDEXK_12"/>
</dbReference>
<feature type="compositionally biased region" description="Low complexity" evidence="1">
    <location>
        <begin position="113"/>
        <end position="122"/>
    </location>
</feature>
<protein>
    <recommendedName>
        <fullName evidence="2">PD-(D/E)XK nuclease-like domain-containing protein</fullName>
    </recommendedName>
</protein>